<organism evidence="3 4">
    <name type="scientific">Variibacter gotjawalensis</name>
    <dbReference type="NCBI Taxonomy" id="1333996"/>
    <lineage>
        <taxon>Bacteria</taxon>
        <taxon>Pseudomonadati</taxon>
        <taxon>Pseudomonadota</taxon>
        <taxon>Alphaproteobacteria</taxon>
        <taxon>Hyphomicrobiales</taxon>
        <taxon>Nitrobacteraceae</taxon>
        <taxon>Variibacter</taxon>
    </lineage>
</organism>
<accession>A0A0S3PU52</accession>
<name>A0A0S3PU52_9BRAD</name>
<protein>
    <submittedName>
        <fullName evidence="3">Acetophenone carboxylase delta subunit</fullName>
        <ecNumber evidence="3">6.4.1.8</ecNumber>
    </submittedName>
</protein>
<dbReference type="RefSeq" id="WP_096354714.1">
    <property type="nucleotide sequence ID" value="NZ_AP014946.1"/>
</dbReference>
<dbReference type="Proteomes" id="UP000236884">
    <property type="component" value="Chromosome"/>
</dbReference>
<keyword evidence="3" id="KW-0436">Ligase</keyword>
<evidence type="ECO:0000259" key="2">
    <source>
        <dbReference type="Pfam" id="PF02538"/>
    </source>
</evidence>
<dbReference type="KEGG" id="vgo:GJW-30_1_01944"/>
<dbReference type="GO" id="GO:0006749">
    <property type="term" value="P:glutathione metabolic process"/>
    <property type="evidence" value="ECO:0007669"/>
    <property type="project" value="TreeGrafter"/>
</dbReference>
<feature type="domain" description="Hydantoinase B/oxoprolinase" evidence="2">
    <location>
        <begin position="5"/>
        <end position="511"/>
    </location>
</feature>
<dbReference type="GO" id="GO:0016874">
    <property type="term" value="F:ligase activity"/>
    <property type="evidence" value="ECO:0007669"/>
    <property type="project" value="UniProtKB-KW"/>
</dbReference>
<evidence type="ECO:0000256" key="1">
    <source>
        <dbReference type="SAM" id="MobiDB-lite"/>
    </source>
</evidence>
<dbReference type="EC" id="6.4.1.8" evidence="3"/>
<dbReference type="EMBL" id="AP014946">
    <property type="protein sequence ID" value="BAT59411.1"/>
    <property type="molecule type" value="Genomic_DNA"/>
</dbReference>
<gene>
    <name evidence="3" type="primary">apc4_1</name>
    <name evidence="3" type="ORF">GJW-30_1_01944</name>
</gene>
<dbReference type="GO" id="GO:0017168">
    <property type="term" value="F:5-oxoprolinase (ATP-hydrolyzing) activity"/>
    <property type="evidence" value="ECO:0007669"/>
    <property type="project" value="TreeGrafter"/>
</dbReference>
<sequence>MSTIDPITLEILWTRLVSLVDEAAATLVRTSFSTIVRESNDYAVVLLDRDAKLLAQSSQSIPSFICTLPETVRHFLKVFPRETLKPGDIMITNDPWLGTGHLPDINIAMPVFRDGVLVGFAGSVAHSPDIGGRLRSPGNRDLYEEGLRIPPMKLIAAGIINETLVDIIQNNVRIPEQVMGDLWAQVAANRMLSQRLLDMLQETECDLVALGSEMYARSEAAMRSAIAALPNGEYEHEARVDGFIEPVTIRCRIIVTGDTLTVDYAGSSPQLPRAINVVPIYTFAYTAYALKCVLAPNVPNNDGSFRPIKTTAPLGSILNPKFPAAVSARAMTGHLLPTAVMGALADVVPDRVRAAAGSPLWCVQLAGSHQGERFASTLFLNGGQGAGAAGDGLPALSFPSNLANTPIEVIESQAPIRIVRRALRRGTGGAGKTRGGDGQVFEIDLLADEPVTMTFMADRLRTPAPGMRGGEAGSTGRVLLDGKPIDPRDTLVANPGARLTLETPGGGGFGSR</sequence>
<dbReference type="InterPro" id="IPR045079">
    <property type="entry name" value="Oxoprolinase-like"/>
</dbReference>
<keyword evidence="4" id="KW-1185">Reference proteome</keyword>
<dbReference type="AlphaFoldDB" id="A0A0S3PU52"/>
<proteinExistence type="predicted"/>
<dbReference type="Pfam" id="PF02538">
    <property type="entry name" value="Hydantoinase_B"/>
    <property type="match status" value="1"/>
</dbReference>
<evidence type="ECO:0000313" key="3">
    <source>
        <dbReference type="EMBL" id="BAT59411.1"/>
    </source>
</evidence>
<dbReference type="PANTHER" id="PTHR11365">
    <property type="entry name" value="5-OXOPROLINASE RELATED"/>
    <property type="match status" value="1"/>
</dbReference>
<dbReference type="PANTHER" id="PTHR11365:SF23">
    <property type="entry name" value="HYPOTHETICAL 5-OXOPROLINASE (EUROFUNG)-RELATED"/>
    <property type="match status" value="1"/>
</dbReference>
<feature type="region of interest" description="Disordered" evidence="1">
    <location>
        <begin position="462"/>
        <end position="484"/>
    </location>
</feature>
<dbReference type="GO" id="GO:0005829">
    <property type="term" value="C:cytosol"/>
    <property type="evidence" value="ECO:0007669"/>
    <property type="project" value="TreeGrafter"/>
</dbReference>
<dbReference type="OrthoDB" id="9761586at2"/>
<reference evidence="3 4" key="1">
    <citation type="submission" date="2015-08" db="EMBL/GenBank/DDBJ databases">
        <title>Investigation of the bacterial diversity of lava forest soil.</title>
        <authorList>
            <person name="Lee J.S."/>
        </authorList>
    </citation>
    <scope>NUCLEOTIDE SEQUENCE [LARGE SCALE GENOMIC DNA]</scope>
    <source>
        <strain evidence="3 4">GJW-30</strain>
    </source>
</reference>
<evidence type="ECO:0000313" key="4">
    <source>
        <dbReference type="Proteomes" id="UP000236884"/>
    </source>
</evidence>
<dbReference type="InterPro" id="IPR003692">
    <property type="entry name" value="Hydantoinase_B"/>
</dbReference>